<evidence type="ECO:0000313" key="3">
    <source>
        <dbReference type="EMBL" id="GCD09363.1"/>
    </source>
</evidence>
<dbReference type="InterPro" id="IPR024438">
    <property type="entry name" value="Staygreen"/>
</dbReference>
<name>A0A401UII1_9CLOT</name>
<dbReference type="Pfam" id="PF12638">
    <property type="entry name" value="Staygreen"/>
    <property type="match status" value="1"/>
</dbReference>
<dbReference type="OrthoDB" id="1684395at2"/>
<organism evidence="3 4">
    <name type="scientific">Clostridium tagluense</name>
    <dbReference type="NCBI Taxonomy" id="360422"/>
    <lineage>
        <taxon>Bacteria</taxon>
        <taxon>Bacillati</taxon>
        <taxon>Bacillota</taxon>
        <taxon>Clostridia</taxon>
        <taxon>Eubacteriales</taxon>
        <taxon>Clostridiaceae</taxon>
        <taxon>Clostridium</taxon>
    </lineage>
</organism>
<dbReference type="PANTHER" id="PTHR31750:SF4">
    <property type="entry name" value="LP06106P"/>
    <property type="match status" value="1"/>
</dbReference>
<sequence>MKKLNPEKLQVKFGAMTSETQPIIPRKYTLTHSDTTGELFLTIAAKYDYDKITNMRDEVLGEWSRANDDYALMVNVMVDKEKNAAMSAIRNDVFVKELPLALEAIVYGDRELLKANTFLYKAPIYVKFNSAYPRFNRQELWGTLSDYK</sequence>
<keyword evidence="4" id="KW-1185">Reference proteome</keyword>
<dbReference type="EMBL" id="BHYK01000004">
    <property type="protein sequence ID" value="GCD09363.1"/>
    <property type="molecule type" value="Genomic_DNA"/>
</dbReference>
<keyword evidence="1" id="KW-0809">Transit peptide</keyword>
<dbReference type="AlphaFoldDB" id="A0A401UII1"/>
<evidence type="ECO:0000259" key="2">
    <source>
        <dbReference type="Pfam" id="PF12638"/>
    </source>
</evidence>
<accession>A0A401UII1</accession>
<evidence type="ECO:0000313" key="4">
    <source>
        <dbReference type="Proteomes" id="UP000287872"/>
    </source>
</evidence>
<dbReference type="PANTHER" id="PTHR31750">
    <property type="entry name" value="PROTEIN STAY-GREEN 1, CHLOROPLASTIC-RELATED"/>
    <property type="match status" value="1"/>
</dbReference>
<protein>
    <recommendedName>
        <fullName evidence="2">Staygreen protein domain-containing protein</fullName>
    </recommendedName>
</protein>
<evidence type="ECO:0000256" key="1">
    <source>
        <dbReference type="ARBA" id="ARBA00022946"/>
    </source>
</evidence>
<reference evidence="3 4" key="1">
    <citation type="submission" date="2018-11" db="EMBL/GenBank/DDBJ databases">
        <title>Genome sequencing and assembly of Clostridium tagluense strain A121.</title>
        <authorList>
            <person name="Murakami T."/>
            <person name="Segawa T."/>
            <person name="Shcherbakova V.A."/>
            <person name="Mori H."/>
            <person name="Yoshimura Y."/>
        </authorList>
    </citation>
    <scope>NUCLEOTIDE SEQUENCE [LARGE SCALE GENOMIC DNA]</scope>
    <source>
        <strain evidence="3 4">A121</strain>
    </source>
</reference>
<proteinExistence type="predicted"/>
<feature type="domain" description="Staygreen protein" evidence="2">
    <location>
        <begin position="3"/>
        <end position="147"/>
    </location>
</feature>
<dbReference type="Proteomes" id="UP000287872">
    <property type="component" value="Unassembled WGS sequence"/>
</dbReference>
<gene>
    <name evidence="3" type="ORF">Ctaglu_09860</name>
</gene>
<comment type="caution">
    <text evidence="3">The sequence shown here is derived from an EMBL/GenBank/DDBJ whole genome shotgun (WGS) entry which is preliminary data.</text>
</comment>
<dbReference type="RefSeq" id="WP_124998695.1">
    <property type="nucleotide sequence ID" value="NZ_BHYK01000004.1"/>
</dbReference>